<feature type="compositionally biased region" description="Basic residues" evidence="5">
    <location>
        <begin position="115"/>
        <end position="129"/>
    </location>
</feature>
<keyword evidence="1" id="KW-0677">Repeat</keyword>
<dbReference type="InterPro" id="IPR051642">
    <property type="entry name" value="SWI6-like"/>
</dbReference>
<evidence type="ECO:0000256" key="4">
    <source>
        <dbReference type="SAM" id="Coils"/>
    </source>
</evidence>
<name>A0ABN8WR17_SACUV</name>
<feature type="compositionally biased region" description="Polar residues" evidence="5">
    <location>
        <begin position="818"/>
        <end position="827"/>
    </location>
</feature>
<keyword evidence="8" id="KW-1185">Reference proteome</keyword>
<dbReference type="InterPro" id="IPR036887">
    <property type="entry name" value="HTH_APSES_sf"/>
</dbReference>
<gene>
    <name evidence="7" type="primary">SUVZ04G1860</name>
    <name evidence="7" type="ORF">SUVZ_04G1860</name>
</gene>
<dbReference type="SMART" id="SM00248">
    <property type="entry name" value="ANK"/>
    <property type="match status" value="2"/>
</dbReference>
<dbReference type="Gene3D" id="3.10.260.10">
    <property type="entry name" value="Transcription regulator HTH, APSES-type DNA-binding domain"/>
    <property type="match status" value="1"/>
</dbReference>
<feature type="region of interest" description="Disordered" evidence="5">
    <location>
        <begin position="104"/>
        <end position="207"/>
    </location>
</feature>
<feature type="coiled-coil region" evidence="4">
    <location>
        <begin position="634"/>
        <end position="661"/>
    </location>
</feature>
<feature type="compositionally biased region" description="Low complexity" evidence="5">
    <location>
        <begin position="281"/>
        <end position="309"/>
    </location>
</feature>
<dbReference type="EMBL" id="OX365931">
    <property type="protein sequence ID" value="CAI4059577.1"/>
    <property type="molecule type" value="Genomic_DNA"/>
</dbReference>
<dbReference type="PROSITE" id="PS51299">
    <property type="entry name" value="HTH_APSES"/>
    <property type="match status" value="1"/>
</dbReference>
<feature type="compositionally biased region" description="Polar residues" evidence="5">
    <location>
        <begin position="338"/>
        <end position="347"/>
    </location>
</feature>
<dbReference type="Pfam" id="PF00023">
    <property type="entry name" value="Ank"/>
    <property type="match status" value="1"/>
</dbReference>
<dbReference type="Pfam" id="PF13637">
    <property type="entry name" value="Ank_4"/>
    <property type="match status" value="1"/>
</dbReference>
<dbReference type="SUPFAM" id="SSF48403">
    <property type="entry name" value="Ankyrin repeat"/>
    <property type="match status" value="1"/>
</dbReference>
<dbReference type="PANTHER" id="PTHR43828">
    <property type="entry name" value="ASPARAGINASE"/>
    <property type="match status" value="1"/>
</dbReference>
<proteinExistence type="predicted"/>
<dbReference type="InterPro" id="IPR002110">
    <property type="entry name" value="Ankyrin_rpt"/>
</dbReference>
<dbReference type="PROSITE" id="PS50088">
    <property type="entry name" value="ANK_REPEAT"/>
    <property type="match status" value="2"/>
</dbReference>
<evidence type="ECO:0000313" key="8">
    <source>
        <dbReference type="Proteomes" id="UP001162085"/>
    </source>
</evidence>
<dbReference type="InterPro" id="IPR018004">
    <property type="entry name" value="KilA/APSES_HTH"/>
</dbReference>
<evidence type="ECO:0000256" key="1">
    <source>
        <dbReference type="ARBA" id="ARBA00022737"/>
    </source>
</evidence>
<organism evidence="7 8">
    <name type="scientific">Saccharomyces uvarum</name>
    <name type="common">Yeast</name>
    <name type="synonym">Saccharomyces bayanus var. uvarum</name>
    <dbReference type="NCBI Taxonomy" id="230603"/>
    <lineage>
        <taxon>Eukaryota</taxon>
        <taxon>Fungi</taxon>
        <taxon>Dikarya</taxon>
        <taxon>Ascomycota</taxon>
        <taxon>Saccharomycotina</taxon>
        <taxon>Saccharomycetes</taxon>
        <taxon>Saccharomycetales</taxon>
        <taxon>Saccharomycetaceae</taxon>
        <taxon>Saccharomyces</taxon>
    </lineage>
</organism>
<evidence type="ECO:0000259" key="6">
    <source>
        <dbReference type="PROSITE" id="PS51299"/>
    </source>
</evidence>
<dbReference type="SUPFAM" id="SSF54616">
    <property type="entry name" value="DNA-binding domain of Mlu1-box binding protein MBP1"/>
    <property type="match status" value="1"/>
</dbReference>
<keyword evidence="4" id="KW-0175">Coiled coil</keyword>
<protein>
    <recommendedName>
        <fullName evidence="6">HTH APSES-type domain-containing protein</fullName>
    </recommendedName>
</protein>
<dbReference type="SMART" id="SM01252">
    <property type="entry name" value="KilA-N"/>
    <property type="match status" value="1"/>
</dbReference>
<evidence type="ECO:0000256" key="2">
    <source>
        <dbReference type="ARBA" id="ARBA00023043"/>
    </source>
</evidence>
<dbReference type="PANTHER" id="PTHR43828:SF15">
    <property type="entry name" value="TRANSCRIPTION FACTOR MBP1"/>
    <property type="match status" value="1"/>
</dbReference>
<feature type="compositionally biased region" description="Low complexity" evidence="5">
    <location>
        <begin position="828"/>
        <end position="839"/>
    </location>
</feature>
<feature type="repeat" description="ANK" evidence="3">
    <location>
        <begin position="396"/>
        <end position="428"/>
    </location>
</feature>
<feature type="compositionally biased region" description="Basic and acidic residues" evidence="5">
    <location>
        <begin position="139"/>
        <end position="149"/>
    </location>
</feature>
<dbReference type="PROSITE" id="PS50297">
    <property type="entry name" value="ANK_REP_REGION"/>
    <property type="match status" value="1"/>
</dbReference>
<keyword evidence="2 3" id="KW-0040">ANK repeat</keyword>
<feature type="domain" description="HTH APSES-type" evidence="6">
    <location>
        <begin position="5"/>
        <end position="111"/>
    </location>
</feature>
<feature type="compositionally biased region" description="Polar residues" evidence="5">
    <location>
        <begin position="266"/>
        <end position="280"/>
    </location>
</feature>
<dbReference type="Proteomes" id="UP001162085">
    <property type="component" value="Chromosome 4"/>
</dbReference>
<evidence type="ECO:0000313" key="7">
    <source>
        <dbReference type="EMBL" id="CAI4059577.1"/>
    </source>
</evidence>
<evidence type="ECO:0000256" key="3">
    <source>
        <dbReference type="PROSITE-ProRule" id="PRU00023"/>
    </source>
</evidence>
<feature type="region of interest" description="Disordered" evidence="5">
    <location>
        <begin position="818"/>
        <end position="839"/>
    </location>
</feature>
<feature type="region of interest" description="Disordered" evidence="5">
    <location>
        <begin position="257"/>
        <end position="347"/>
    </location>
</feature>
<feature type="repeat" description="ANK" evidence="3">
    <location>
        <begin position="514"/>
        <end position="546"/>
    </location>
</feature>
<dbReference type="InterPro" id="IPR036770">
    <property type="entry name" value="Ankyrin_rpt-contain_sf"/>
</dbReference>
<reference evidence="7" key="1">
    <citation type="submission" date="2022-10" db="EMBL/GenBank/DDBJ databases">
        <authorList>
            <person name="Byrne P K."/>
        </authorList>
    </citation>
    <scope>NUCLEOTIDE SEQUENCE</scope>
    <source>
        <strain evidence="7">ZP964</strain>
    </source>
</reference>
<dbReference type="Pfam" id="PF04383">
    <property type="entry name" value="KilA-N"/>
    <property type="match status" value="1"/>
</dbReference>
<dbReference type="Gene3D" id="1.25.40.20">
    <property type="entry name" value="Ankyrin repeat-containing domain"/>
    <property type="match status" value="1"/>
</dbReference>
<sequence length="839" mass="93938">MSNQIYSAKYSGVDVYEFIHSTGSIMKRKKDDWVNATHILKAANFAKAKRTRILEKEVLKETHEKVQGGFGKYQGTWVPLNIAKRLAEKFSVYDQLKPLFDFTQTDGSASPPPAPKHHHASKVDRKKAIRSVSTSAIIDTKRNSKKSEDNQFQNSKILGNPTAVPRKRGRPVGSTRGGKRKLGVGLQRSQSDMGFPRPAIPNSSISTMQLPSIRSTVGPQSPTLSILEEERHDSRQQQQQQQQNNSAQFKEIDLEDGLSSDVEPPQQFQQNFSNGTSFAPQQQSSLIQTQQAESMATSVSSSPSLPTSPGDFADSNPFEERFAGGGTSPIISMIPRYSATSRPQTSDINDKVNKYLSKLVDYFISNEMKSNKSVPQVLLRPPPHSAPYIDAPIDPELHTAFHWACSMGNLPIAEALYEAGTSIRSTNSQGQTPLMRSSLFHNSYTRRTFPRIFQLLHETVFDVDSQSQTVIHHIVKRKSTTPSAVYYLDVVLSKIKNFFPQYRIELLLNTQDKNGDTALHIAAKNGDIVFFNTLVKMGALTTISNKEGLTPNEIMNQQYEQMMIQNGANPHSSSLNTDLNLHVNTQNSDMKNDVNSMVIMSPISPSDYITYPSQIATNISKNIPNVVKSMKQMASIYNNLHEEHDNELKNLQKTLKSISKTRIQVNLKTLEVLKDSSKDGNDGEILEGNVDFETLTSLQQHNVEELKKKLIRYKKTIKQKLEYRQTVLLNGLIEDETQTIANSAGDNESGPLEKLELAQRLTVLQFQRRKRLGSLMGKFEDNSKIHKYRRIIREGTEMDIGEVDGSLDVILQTLIVNNNKNKGTDPSTTNTNANANDRA</sequence>
<dbReference type="InterPro" id="IPR003163">
    <property type="entry name" value="Tscrpt_reg_HTH_APSES-type"/>
</dbReference>
<accession>A0ABN8WR17</accession>
<evidence type="ECO:0000256" key="5">
    <source>
        <dbReference type="SAM" id="MobiDB-lite"/>
    </source>
</evidence>